<protein>
    <recommendedName>
        <fullName evidence="3">Ankyrin repeat-containing protein</fullName>
    </recommendedName>
</protein>
<accession>A0AAD5GUK9</accession>
<dbReference type="SMART" id="SM00248">
    <property type="entry name" value="ANK"/>
    <property type="match status" value="5"/>
</dbReference>
<reference evidence="1" key="1">
    <citation type="submission" date="2022-06" db="EMBL/GenBank/DDBJ databases">
        <title>Uncovering the hologenomic basis of an extraordinary plant invasion.</title>
        <authorList>
            <person name="Bieker V.C."/>
            <person name="Martin M.D."/>
            <person name="Gilbert T."/>
            <person name="Hodgins K."/>
            <person name="Battlay P."/>
            <person name="Petersen B."/>
            <person name="Wilson J."/>
        </authorList>
    </citation>
    <scope>NUCLEOTIDE SEQUENCE</scope>
    <source>
        <strain evidence="1">AA19_3_7</strain>
        <tissue evidence="1">Leaf</tissue>
    </source>
</reference>
<organism evidence="1 2">
    <name type="scientific">Ambrosia artemisiifolia</name>
    <name type="common">Common ragweed</name>
    <dbReference type="NCBI Taxonomy" id="4212"/>
    <lineage>
        <taxon>Eukaryota</taxon>
        <taxon>Viridiplantae</taxon>
        <taxon>Streptophyta</taxon>
        <taxon>Embryophyta</taxon>
        <taxon>Tracheophyta</taxon>
        <taxon>Spermatophyta</taxon>
        <taxon>Magnoliopsida</taxon>
        <taxon>eudicotyledons</taxon>
        <taxon>Gunneridae</taxon>
        <taxon>Pentapetalae</taxon>
        <taxon>asterids</taxon>
        <taxon>campanulids</taxon>
        <taxon>Asterales</taxon>
        <taxon>Asteraceae</taxon>
        <taxon>Asteroideae</taxon>
        <taxon>Heliantheae alliance</taxon>
        <taxon>Heliantheae</taxon>
        <taxon>Ambrosia</taxon>
    </lineage>
</organism>
<sequence length="413" mass="47053">MDTQTTIPMQQTQPSTYNHPCGDLLENGTRRDYLDIIVPLYRASITGDCKAARVILDRHRHLVRYSITENKETPLHVAVASPSTKFVRYIVNMMEVADLELHNRDGNTAFCLAAIAGNVGMAKIMVEKNPALPNIRGRDNMMPLYLAAFHGKHDMVTYLYDQHGGMKEDAYWTNDNRDDVLLKCVEAGIFDVGLQILNDNKELPQDKNIWNVLHILAQNNMALHAGIIVPNMNMFLVRHTFVLSFIGLLEIRVIKESNATAFLRLLWKRTMEKPKDIIDDILKGPMTHIGTYPSHVLFVAARMGNAKFLMELIREYPDLIWMRSDDGESIFHIAVAYRYLIIYKLLHEIGSMKDLITTMTDQQGNNILHLVGMYPEKNPYVDSLAAPFKLQSELLCHKFVSLEINIGKLFIVG</sequence>
<name>A0AAD5GUK9_AMBAR</name>
<dbReference type="PANTHER" id="PTHR24121:SF21">
    <property type="entry name" value="ANKYRIN REPEAT FAMILY PROTEIN"/>
    <property type="match status" value="1"/>
</dbReference>
<dbReference type="PANTHER" id="PTHR24121">
    <property type="entry name" value="NO MECHANORECEPTOR POTENTIAL C, ISOFORM D-RELATED"/>
    <property type="match status" value="1"/>
</dbReference>
<keyword evidence="2" id="KW-1185">Reference proteome</keyword>
<evidence type="ECO:0000313" key="1">
    <source>
        <dbReference type="EMBL" id="KAI7752398.1"/>
    </source>
</evidence>
<dbReference type="AlphaFoldDB" id="A0AAD5GUK9"/>
<proteinExistence type="predicted"/>
<dbReference type="Proteomes" id="UP001206925">
    <property type="component" value="Unassembled WGS sequence"/>
</dbReference>
<dbReference type="EMBL" id="JAMZMK010005697">
    <property type="protein sequence ID" value="KAI7752398.1"/>
    <property type="molecule type" value="Genomic_DNA"/>
</dbReference>
<dbReference type="InterPro" id="IPR036770">
    <property type="entry name" value="Ankyrin_rpt-contain_sf"/>
</dbReference>
<dbReference type="InterPro" id="IPR002110">
    <property type="entry name" value="Ankyrin_rpt"/>
</dbReference>
<evidence type="ECO:0000313" key="2">
    <source>
        <dbReference type="Proteomes" id="UP001206925"/>
    </source>
</evidence>
<dbReference type="Pfam" id="PF12796">
    <property type="entry name" value="Ank_2"/>
    <property type="match status" value="1"/>
</dbReference>
<gene>
    <name evidence="1" type="ORF">M8C21_011151</name>
</gene>
<comment type="caution">
    <text evidence="1">The sequence shown here is derived from an EMBL/GenBank/DDBJ whole genome shotgun (WGS) entry which is preliminary data.</text>
</comment>
<dbReference type="SUPFAM" id="SSF48403">
    <property type="entry name" value="Ankyrin repeat"/>
    <property type="match status" value="1"/>
</dbReference>
<dbReference type="Gene3D" id="1.25.40.20">
    <property type="entry name" value="Ankyrin repeat-containing domain"/>
    <property type="match status" value="1"/>
</dbReference>
<evidence type="ECO:0008006" key="3">
    <source>
        <dbReference type="Google" id="ProtNLM"/>
    </source>
</evidence>